<accession>A0A9W7W8W2</accession>
<feature type="non-terminal residue" evidence="1">
    <location>
        <position position="1"/>
    </location>
</feature>
<name>A0A9W7W8W2_TRIRA</name>
<evidence type="ECO:0000313" key="1">
    <source>
        <dbReference type="EMBL" id="KAI7789724.1"/>
    </source>
</evidence>
<dbReference type="EMBL" id="JAFHDT010000369">
    <property type="protein sequence ID" value="KAI7789724.1"/>
    <property type="molecule type" value="Genomic_DNA"/>
</dbReference>
<protein>
    <submittedName>
        <fullName evidence="1">Uncharacterized protein</fullName>
    </submittedName>
</protein>
<proteinExistence type="predicted"/>
<feature type="non-terminal residue" evidence="1">
    <location>
        <position position="55"/>
    </location>
</feature>
<evidence type="ECO:0000313" key="2">
    <source>
        <dbReference type="Proteomes" id="UP001059041"/>
    </source>
</evidence>
<reference evidence="1" key="1">
    <citation type="submission" date="2021-02" db="EMBL/GenBank/DDBJ databases">
        <title>Comparative genomics reveals that relaxation of natural selection precedes convergent phenotypic evolution of cavefish.</title>
        <authorList>
            <person name="Peng Z."/>
        </authorList>
    </citation>
    <scope>NUCLEOTIDE SEQUENCE</scope>
    <source>
        <tissue evidence="1">Muscle</tissue>
    </source>
</reference>
<dbReference type="Proteomes" id="UP001059041">
    <property type="component" value="Unassembled WGS sequence"/>
</dbReference>
<gene>
    <name evidence="1" type="ORF">IRJ41_010533</name>
</gene>
<comment type="caution">
    <text evidence="1">The sequence shown here is derived from an EMBL/GenBank/DDBJ whole genome shotgun (WGS) entry which is preliminary data.</text>
</comment>
<dbReference type="AlphaFoldDB" id="A0A9W7W8W2"/>
<organism evidence="1 2">
    <name type="scientific">Triplophysa rosa</name>
    <name type="common">Cave loach</name>
    <dbReference type="NCBI Taxonomy" id="992332"/>
    <lineage>
        <taxon>Eukaryota</taxon>
        <taxon>Metazoa</taxon>
        <taxon>Chordata</taxon>
        <taxon>Craniata</taxon>
        <taxon>Vertebrata</taxon>
        <taxon>Euteleostomi</taxon>
        <taxon>Actinopterygii</taxon>
        <taxon>Neopterygii</taxon>
        <taxon>Teleostei</taxon>
        <taxon>Ostariophysi</taxon>
        <taxon>Cypriniformes</taxon>
        <taxon>Nemacheilidae</taxon>
        <taxon>Triplophysa</taxon>
    </lineage>
</organism>
<keyword evidence="2" id="KW-1185">Reference proteome</keyword>
<sequence length="55" mass="6418">QKASRTGKTSEALRDILKIYDHQDLHDVNIKRTLALRALAVYLCEDDPLFFNTWN</sequence>